<dbReference type="InterPro" id="IPR037213">
    <property type="entry name" value="Run_dom_sf"/>
</dbReference>
<evidence type="ECO:0000259" key="6">
    <source>
        <dbReference type="PROSITE" id="PS50826"/>
    </source>
</evidence>
<dbReference type="SMART" id="SM01175">
    <property type="entry name" value="DUF4206"/>
    <property type="match status" value="1"/>
</dbReference>
<dbReference type="InterPro" id="IPR025258">
    <property type="entry name" value="RH_dom"/>
</dbReference>
<comment type="subcellular location">
    <subcellularLocation>
        <location evidence="1">Late endosome</location>
    </subcellularLocation>
</comment>
<dbReference type="Proteomes" id="UP000699462">
    <property type="component" value="Unassembled WGS sequence"/>
</dbReference>
<dbReference type="InterPro" id="IPR002737">
    <property type="entry name" value="MEMO1_fam"/>
</dbReference>
<evidence type="ECO:0000256" key="1">
    <source>
        <dbReference type="ARBA" id="ARBA00004603"/>
    </source>
</evidence>
<feature type="domain" description="RUN" evidence="6">
    <location>
        <begin position="48"/>
        <end position="197"/>
    </location>
</feature>
<dbReference type="OrthoDB" id="417112at2759"/>
<dbReference type="Pfam" id="PF02759">
    <property type="entry name" value="RUN"/>
    <property type="match status" value="1"/>
</dbReference>
<dbReference type="GO" id="GO:0005770">
    <property type="term" value="C:late endosome"/>
    <property type="evidence" value="ECO:0007669"/>
    <property type="project" value="UniProtKB-SubCell"/>
</dbReference>
<dbReference type="AlphaFoldDB" id="A0A8T0D494"/>
<dbReference type="NCBIfam" id="TIGR04336">
    <property type="entry name" value="AmmeMemoSam_B"/>
    <property type="match status" value="1"/>
</dbReference>
<dbReference type="SMART" id="SM00593">
    <property type="entry name" value="RUN"/>
    <property type="match status" value="1"/>
</dbReference>
<dbReference type="Gene3D" id="1.20.58.900">
    <property type="match status" value="1"/>
</dbReference>
<evidence type="ECO:0000256" key="5">
    <source>
        <dbReference type="ARBA" id="ARBA00023006"/>
    </source>
</evidence>
<name>A0A8T0D494_9TREM</name>
<organism evidence="7 8">
    <name type="scientific">Paragonimus westermani</name>
    <dbReference type="NCBI Taxonomy" id="34504"/>
    <lineage>
        <taxon>Eukaryota</taxon>
        <taxon>Metazoa</taxon>
        <taxon>Spiralia</taxon>
        <taxon>Lophotrochozoa</taxon>
        <taxon>Platyhelminthes</taxon>
        <taxon>Trematoda</taxon>
        <taxon>Digenea</taxon>
        <taxon>Plagiorchiida</taxon>
        <taxon>Troglotremata</taxon>
        <taxon>Troglotrematidae</taxon>
        <taxon>Paragonimus</taxon>
    </lineage>
</organism>
<keyword evidence="8" id="KW-1185">Reference proteome</keyword>
<dbReference type="Pfam" id="PF01875">
    <property type="entry name" value="Memo"/>
    <property type="match status" value="1"/>
</dbReference>
<accession>A0A8T0D494</accession>
<sequence length="900" mass="101306">MCQKDELSNLLRISVKTLLQEYANEPFKYVHEWVLFGYQIKRSLDGYSLSDAITAAVCSLLEACFLHKIVLKTNFPFPVQSRAHPRSQVSPVLSSLLSLQPCFWPLIKSLVPKHLASALANTGGRRTDCGRCRVWVRHSLNETTLYSYLSVIRSDASKLSEFYSADAVLRDANFLSELMKLVELLEDLRFRLDLNSPLLNTWDSSDAPRLLGWSLDRERPIPTSFLAEESCTPESVECLEQAVLFRLSHMTPNLSLADDVVDGDISDSEGATKKICVWDRTLASSDVGSRIKQNNVDLCKSSAEFSTQHLTMPAPQSSQLKVSKGQLHRRLKKSITLRFGNACPFPIGSNNIVNQFRSTWLASYSDVENCANKTETESSDDHFNQSLETSDHHPYPAVVQRIHSEWGTCMFRGCTDNFEGEGSWQVVGEDLLVVLTEQDVARLVELFPGAPSFDLVNGQNCVFHGRCVRCERYLLPGSAFLDHYDTRFYCSNCHQLQEAIIPRDVIFNWDFSVQPVSQTTKSFLLNLHRKPVINLARLNPTLYAVIPDLLTVRQLRRALVLLWHQIARCSAKAASDLRRSIQPLDYMLFTLNNLDVYSIEMTVRANSHAGLWYSDNASVLSSQLASWLDNVNEDFKPARAIIVPPLRCLCLQANGSPNHVGLCHRAPISKQLRRRIFILGPSHYANIGSKCALSPANVCCTPLADLKIDKAIYKELQKTGEFVTFTKAQDEAEHSIEMQLPYIAQIAGNTPVSIVPIVVGCLSPERETLYGRLLAPFLCDPTTVVVISSDFCHWGSRFGYRCYLENDGEIWQSIEKLDRMGMNAIETLNPAEFTSYLQQYHNTICGRRAISVLLNAIQTICDTQSGFRCQLRFLHYAQSSRCQTMNDSSVSYAAASLVFR</sequence>
<dbReference type="Gene3D" id="3.40.830.10">
    <property type="entry name" value="LigB-like"/>
    <property type="match status" value="1"/>
</dbReference>
<gene>
    <name evidence="7" type="ORF">P879_06816</name>
</gene>
<dbReference type="PANTHER" id="PTHR11060">
    <property type="entry name" value="PROTEIN MEMO1"/>
    <property type="match status" value="1"/>
</dbReference>
<proteinExistence type="inferred from homology"/>
<evidence type="ECO:0000313" key="7">
    <source>
        <dbReference type="EMBL" id="KAF8562266.1"/>
    </source>
</evidence>
<dbReference type="HAMAP" id="MF_00055">
    <property type="entry name" value="MEMO1"/>
    <property type="match status" value="1"/>
</dbReference>
<dbReference type="SUPFAM" id="SSF140741">
    <property type="entry name" value="RUN domain-like"/>
    <property type="match status" value="1"/>
</dbReference>
<protein>
    <recommendedName>
        <fullName evidence="6">RUN domain-containing protein</fullName>
    </recommendedName>
</protein>
<comment type="caution">
    <text evidence="7">The sequence shown here is derived from an EMBL/GenBank/DDBJ whole genome shotgun (WGS) entry which is preliminary data.</text>
</comment>
<dbReference type="InterPro" id="IPR004012">
    <property type="entry name" value="Run_dom"/>
</dbReference>
<evidence type="ECO:0000313" key="8">
    <source>
        <dbReference type="Proteomes" id="UP000699462"/>
    </source>
</evidence>
<keyword evidence="5" id="KW-0072">Autophagy</keyword>
<evidence type="ECO:0000256" key="2">
    <source>
        <dbReference type="ARBA" id="ARBA00006315"/>
    </source>
</evidence>
<dbReference type="PANTHER" id="PTHR11060:SF0">
    <property type="entry name" value="PROTEIN MEMO1"/>
    <property type="match status" value="1"/>
</dbReference>
<dbReference type="CDD" id="cd07361">
    <property type="entry name" value="MEMO_like"/>
    <property type="match status" value="1"/>
</dbReference>
<evidence type="ECO:0000256" key="3">
    <source>
        <dbReference type="ARBA" id="ARBA00022553"/>
    </source>
</evidence>
<reference evidence="7 8" key="1">
    <citation type="submission" date="2019-07" db="EMBL/GenBank/DDBJ databases">
        <title>Annotation for the trematode Paragonimus westermani.</title>
        <authorList>
            <person name="Choi Y.-J."/>
        </authorList>
    </citation>
    <scope>NUCLEOTIDE SEQUENCE [LARGE SCALE GENOMIC DNA]</scope>
    <source>
        <strain evidence="7">180907_Pwestermani</strain>
    </source>
</reference>
<comment type="similarity">
    <text evidence="2">Belongs to the MEMO1 family.</text>
</comment>
<dbReference type="PROSITE" id="PS50826">
    <property type="entry name" value="RUN"/>
    <property type="match status" value="1"/>
</dbReference>
<dbReference type="EMBL" id="JTDF01021113">
    <property type="protein sequence ID" value="KAF8562266.1"/>
    <property type="molecule type" value="Genomic_DNA"/>
</dbReference>
<dbReference type="GO" id="GO:0006914">
    <property type="term" value="P:autophagy"/>
    <property type="evidence" value="ECO:0007669"/>
    <property type="project" value="UniProtKB-KW"/>
</dbReference>
<dbReference type="Pfam" id="PF13901">
    <property type="entry name" value="RH_dom"/>
    <property type="match status" value="1"/>
</dbReference>
<keyword evidence="4" id="KW-0967">Endosome</keyword>
<keyword evidence="3" id="KW-0597">Phosphoprotein</keyword>
<evidence type="ECO:0000256" key="4">
    <source>
        <dbReference type="ARBA" id="ARBA00022753"/>
    </source>
</evidence>